<reference evidence="2" key="1">
    <citation type="submission" date="2022-11" db="EMBL/GenBank/DDBJ databases">
        <title>Genome Resource of Sclerotinia nivalis Strain SnTB1, a Plant Pathogen Isolated from American Ginseng.</title>
        <authorList>
            <person name="Fan S."/>
        </authorList>
    </citation>
    <scope>NUCLEOTIDE SEQUENCE</scope>
    <source>
        <strain evidence="2">SnTB1</strain>
    </source>
</reference>
<proteinExistence type="predicted"/>
<dbReference type="AlphaFoldDB" id="A0A9X0AQL7"/>
<dbReference type="PANTHER" id="PTHR36223:SF1">
    <property type="entry name" value="TRANSCRIPTION ELONGATION FACTOR EAF N-TERMINAL DOMAIN-CONTAINING PROTEIN"/>
    <property type="match status" value="1"/>
</dbReference>
<comment type="caution">
    <text evidence="2">The sequence shown here is derived from an EMBL/GenBank/DDBJ whole genome shotgun (WGS) entry which is preliminary data.</text>
</comment>
<dbReference type="OrthoDB" id="3364132at2759"/>
<evidence type="ECO:0000313" key="2">
    <source>
        <dbReference type="EMBL" id="KAJ8066653.1"/>
    </source>
</evidence>
<feature type="domain" description="DUF7918" evidence="1">
    <location>
        <begin position="9"/>
        <end position="133"/>
    </location>
</feature>
<name>A0A9X0AQL7_9HELO</name>
<sequence>MAISDLLLGVETTVCVDGIPLPEYDNNDIKSEAGTSEEKKALASKTVSKYIEALTDKNFAVNVAVNEAYKSNYANDSSCLIVKITIDGITVRESSLTVFHTHPWQWKLHARGLYSVENGVEGFKPFAFSKLALCKLCTLESYSYVLRSSSRG</sequence>
<accession>A0A9X0AQL7</accession>
<dbReference type="EMBL" id="JAPEIS010000005">
    <property type="protein sequence ID" value="KAJ8066653.1"/>
    <property type="molecule type" value="Genomic_DNA"/>
</dbReference>
<gene>
    <name evidence="2" type="ORF">OCU04_005700</name>
</gene>
<evidence type="ECO:0000313" key="3">
    <source>
        <dbReference type="Proteomes" id="UP001152300"/>
    </source>
</evidence>
<dbReference type="PANTHER" id="PTHR36223">
    <property type="entry name" value="BETA-LACTAMASE-TYPE TRANSPEPTIDASE FOLD DOMAIN CONTAINING PROTEIN"/>
    <property type="match status" value="1"/>
</dbReference>
<organism evidence="2 3">
    <name type="scientific">Sclerotinia nivalis</name>
    <dbReference type="NCBI Taxonomy" id="352851"/>
    <lineage>
        <taxon>Eukaryota</taxon>
        <taxon>Fungi</taxon>
        <taxon>Dikarya</taxon>
        <taxon>Ascomycota</taxon>
        <taxon>Pezizomycotina</taxon>
        <taxon>Leotiomycetes</taxon>
        <taxon>Helotiales</taxon>
        <taxon>Sclerotiniaceae</taxon>
        <taxon>Sclerotinia</taxon>
    </lineage>
</organism>
<dbReference type="Proteomes" id="UP001152300">
    <property type="component" value="Unassembled WGS sequence"/>
</dbReference>
<evidence type="ECO:0000259" key="1">
    <source>
        <dbReference type="Pfam" id="PF25534"/>
    </source>
</evidence>
<dbReference type="InterPro" id="IPR057678">
    <property type="entry name" value="DUF7918"/>
</dbReference>
<protein>
    <recommendedName>
        <fullName evidence="1">DUF7918 domain-containing protein</fullName>
    </recommendedName>
</protein>
<keyword evidence="3" id="KW-1185">Reference proteome</keyword>
<dbReference type="Pfam" id="PF25534">
    <property type="entry name" value="DUF7918"/>
    <property type="match status" value="1"/>
</dbReference>